<dbReference type="GO" id="GO:0016020">
    <property type="term" value="C:membrane"/>
    <property type="evidence" value="ECO:0007669"/>
    <property type="project" value="UniProtKB-SubCell"/>
</dbReference>
<evidence type="ECO:0000313" key="15">
    <source>
        <dbReference type="Proteomes" id="UP000570514"/>
    </source>
</evidence>
<dbReference type="InterPro" id="IPR004358">
    <property type="entry name" value="Sig_transdc_His_kin-like_C"/>
</dbReference>
<organism evidence="14 15">
    <name type="scientific">Rhizomicrobium palustre</name>
    <dbReference type="NCBI Taxonomy" id="189966"/>
    <lineage>
        <taxon>Bacteria</taxon>
        <taxon>Pseudomonadati</taxon>
        <taxon>Pseudomonadota</taxon>
        <taxon>Alphaproteobacteria</taxon>
        <taxon>Micropepsales</taxon>
        <taxon>Micropepsaceae</taxon>
        <taxon>Rhizomicrobium</taxon>
    </lineage>
</organism>
<evidence type="ECO:0000256" key="4">
    <source>
        <dbReference type="ARBA" id="ARBA00022553"/>
    </source>
</evidence>
<dbReference type="InterPro" id="IPR003660">
    <property type="entry name" value="HAMP_dom"/>
</dbReference>
<sequence length="529" mass="59001">MKFFASVSKSRHSVLRWRIILLNTVVFAVLIAGVTWVQTSRVGLVDERLTGVEEEARVVAATLAEYATITEGRGINVQSASELLRDLLGPTRLRARLYDTDGMLIVDTRYLLSRNVVQTLELAPIDRWSRFERWATGLYDSIMGVRPNAHYEPYFEGGQDGKVYVEVQTALQGVTASTKRVDEHNKLVLSTAAPVQRFKAIYGVLYVSTEGGDIDDILRLERTKLIEVFLLATLLMITASLYLSWNIAEPMRHLAEAAERVRRGRSGRETIPDMSRRGDEIGDLAEAMSTMTKALYDRIDAIESFAADVAHEIKNPLTSLRSAVDMLVRSSDEESRKRLLNIVRADVKRVDRLITDISDASRLDAELSRETATPVDIAKLLETIVEIYKMMELPRGVQIALDIHLPHDAAVMGRDERLGQVIRNLIDNAVSFSPKDGTVTITAHTDPGTVVITVDDQGPGIPPDNLETIFNRFYTERPQEHDFGKNSGLGLSIARQITEGVGGRIWAENRTNGGARFIVELPLAVAWQH</sequence>
<dbReference type="InterPro" id="IPR050428">
    <property type="entry name" value="TCS_sensor_his_kinase"/>
</dbReference>
<comment type="subcellular location">
    <subcellularLocation>
        <location evidence="2">Membrane</location>
    </subcellularLocation>
</comment>
<evidence type="ECO:0000256" key="6">
    <source>
        <dbReference type="ARBA" id="ARBA00022692"/>
    </source>
</evidence>
<gene>
    <name evidence="14" type="ORF">FHS83_003780</name>
</gene>
<dbReference type="Gene3D" id="6.10.340.10">
    <property type="match status" value="1"/>
</dbReference>
<name>A0A846N5L8_9PROT</name>
<dbReference type="Proteomes" id="UP000570514">
    <property type="component" value="Unassembled WGS sequence"/>
</dbReference>
<keyword evidence="5 14" id="KW-0808">Transferase</keyword>
<dbReference type="SUPFAM" id="SSF158472">
    <property type="entry name" value="HAMP domain-like"/>
    <property type="match status" value="1"/>
</dbReference>
<dbReference type="EC" id="2.7.13.3" evidence="3"/>
<keyword evidence="10 11" id="KW-0472">Membrane</keyword>
<dbReference type="SUPFAM" id="SSF47384">
    <property type="entry name" value="Homodimeric domain of signal transducing histidine kinase"/>
    <property type="match status" value="1"/>
</dbReference>
<dbReference type="SMART" id="SM00387">
    <property type="entry name" value="HATPase_c"/>
    <property type="match status" value="1"/>
</dbReference>
<evidence type="ECO:0000256" key="10">
    <source>
        <dbReference type="ARBA" id="ARBA00023136"/>
    </source>
</evidence>
<feature type="domain" description="Histidine kinase" evidence="12">
    <location>
        <begin position="308"/>
        <end position="525"/>
    </location>
</feature>
<dbReference type="CDD" id="cd00082">
    <property type="entry name" value="HisKA"/>
    <property type="match status" value="1"/>
</dbReference>
<dbReference type="EMBL" id="JAASRM010000001">
    <property type="protein sequence ID" value="NIK90462.1"/>
    <property type="molecule type" value="Genomic_DNA"/>
</dbReference>
<dbReference type="InterPro" id="IPR003661">
    <property type="entry name" value="HisK_dim/P_dom"/>
</dbReference>
<comment type="catalytic activity">
    <reaction evidence="1">
        <text>ATP + protein L-histidine = ADP + protein N-phospho-L-histidine.</text>
        <dbReference type="EC" id="2.7.13.3"/>
    </reaction>
</comment>
<evidence type="ECO:0000256" key="9">
    <source>
        <dbReference type="ARBA" id="ARBA00023012"/>
    </source>
</evidence>
<dbReference type="InterPro" id="IPR025908">
    <property type="entry name" value="Sensor_TM1"/>
</dbReference>
<dbReference type="SMART" id="SM00304">
    <property type="entry name" value="HAMP"/>
    <property type="match status" value="1"/>
</dbReference>
<evidence type="ECO:0000256" key="8">
    <source>
        <dbReference type="ARBA" id="ARBA00022989"/>
    </source>
</evidence>
<evidence type="ECO:0000256" key="1">
    <source>
        <dbReference type="ARBA" id="ARBA00000085"/>
    </source>
</evidence>
<dbReference type="CDD" id="cd06225">
    <property type="entry name" value="HAMP"/>
    <property type="match status" value="1"/>
</dbReference>
<dbReference type="PANTHER" id="PTHR45436">
    <property type="entry name" value="SENSOR HISTIDINE KINASE YKOH"/>
    <property type="match status" value="1"/>
</dbReference>
<dbReference type="InterPro" id="IPR036097">
    <property type="entry name" value="HisK_dim/P_sf"/>
</dbReference>
<keyword evidence="6 11" id="KW-0812">Transmembrane</keyword>
<dbReference type="InterPro" id="IPR003594">
    <property type="entry name" value="HATPase_dom"/>
</dbReference>
<keyword evidence="7 14" id="KW-0418">Kinase</keyword>
<comment type="caution">
    <text evidence="14">The sequence shown here is derived from an EMBL/GenBank/DDBJ whole genome shotgun (WGS) entry which is preliminary data.</text>
</comment>
<dbReference type="PANTHER" id="PTHR45436:SF5">
    <property type="entry name" value="SENSOR HISTIDINE KINASE TRCS"/>
    <property type="match status" value="1"/>
</dbReference>
<evidence type="ECO:0000256" key="7">
    <source>
        <dbReference type="ARBA" id="ARBA00022777"/>
    </source>
</evidence>
<dbReference type="PRINTS" id="PR00344">
    <property type="entry name" value="BCTRLSENSOR"/>
</dbReference>
<dbReference type="FunFam" id="3.30.565.10:FF:000006">
    <property type="entry name" value="Sensor histidine kinase WalK"/>
    <property type="match status" value="1"/>
</dbReference>
<reference evidence="14 15" key="1">
    <citation type="submission" date="2020-03" db="EMBL/GenBank/DDBJ databases">
        <title>Genomic Encyclopedia of Type Strains, Phase IV (KMG-IV): sequencing the most valuable type-strain genomes for metagenomic binning, comparative biology and taxonomic classification.</title>
        <authorList>
            <person name="Goeker M."/>
        </authorList>
    </citation>
    <scope>NUCLEOTIDE SEQUENCE [LARGE SCALE GENOMIC DNA]</scope>
    <source>
        <strain evidence="14 15">DSM 19867</strain>
    </source>
</reference>
<keyword evidence="4" id="KW-0597">Phosphoprotein</keyword>
<dbReference type="Pfam" id="PF13756">
    <property type="entry name" value="Stimulus_sens_1"/>
    <property type="match status" value="1"/>
</dbReference>
<dbReference type="PROSITE" id="PS50109">
    <property type="entry name" value="HIS_KIN"/>
    <property type="match status" value="1"/>
</dbReference>
<dbReference type="Pfam" id="PF00512">
    <property type="entry name" value="HisKA"/>
    <property type="match status" value="1"/>
</dbReference>
<dbReference type="Pfam" id="PF00672">
    <property type="entry name" value="HAMP"/>
    <property type="match status" value="1"/>
</dbReference>
<dbReference type="Pfam" id="PF02518">
    <property type="entry name" value="HATPase_c"/>
    <property type="match status" value="1"/>
</dbReference>
<dbReference type="SUPFAM" id="SSF55874">
    <property type="entry name" value="ATPase domain of HSP90 chaperone/DNA topoisomerase II/histidine kinase"/>
    <property type="match status" value="1"/>
</dbReference>
<dbReference type="InterPro" id="IPR036890">
    <property type="entry name" value="HATPase_C_sf"/>
</dbReference>
<feature type="transmembrane region" description="Helical" evidence="11">
    <location>
        <begin position="20"/>
        <end position="39"/>
    </location>
</feature>
<evidence type="ECO:0000256" key="3">
    <source>
        <dbReference type="ARBA" id="ARBA00012438"/>
    </source>
</evidence>
<accession>A0A846N5L8</accession>
<evidence type="ECO:0000256" key="2">
    <source>
        <dbReference type="ARBA" id="ARBA00004370"/>
    </source>
</evidence>
<keyword evidence="9" id="KW-0902">Two-component regulatory system</keyword>
<dbReference type="Gene3D" id="3.30.565.10">
    <property type="entry name" value="Histidine kinase-like ATPase, C-terminal domain"/>
    <property type="match status" value="1"/>
</dbReference>
<proteinExistence type="predicted"/>
<keyword evidence="8 11" id="KW-1133">Transmembrane helix</keyword>
<dbReference type="AlphaFoldDB" id="A0A846N5L8"/>
<dbReference type="GO" id="GO:0000155">
    <property type="term" value="F:phosphorelay sensor kinase activity"/>
    <property type="evidence" value="ECO:0007669"/>
    <property type="project" value="InterPro"/>
</dbReference>
<evidence type="ECO:0000259" key="13">
    <source>
        <dbReference type="PROSITE" id="PS50885"/>
    </source>
</evidence>
<dbReference type="InterPro" id="IPR005467">
    <property type="entry name" value="His_kinase_dom"/>
</dbReference>
<dbReference type="InterPro" id="IPR025919">
    <property type="entry name" value="Stimulus_sens_dom"/>
</dbReference>
<evidence type="ECO:0000256" key="11">
    <source>
        <dbReference type="SAM" id="Phobius"/>
    </source>
</evidence>
<dbReference type="PROSITE" id="PS50885">
    <property type="entry name" value="HAMP"/>
    <property type="match status" value="1"/>
</dbReference>
<dbReference type="RefSeq" id="WP_167085037.1">
    <property type="nucleotide sequence ID" value="NZ_BAAADC010000001.1"/>
</dbReference>
<dbReference type="Gene3D" id="1.10.287.130">
    <property type="match status" value="1"/>
</dbReference>
<feature type="transmembrane region" description="Helical" evidence="11">
    <location>
        <begin position="225"/>
        <end position="245"/>
    </location>
</feature>
<keyword evidence="15" id="KW-1185">Reference proteome</keyword>
<feature type="domain" description="HAMP" evidence="13">
    <location>
        <begin position="245"/>
        <end position="300"/>
    </location>
</feature>
<dbReference type="SMART" id="SM00388">
    <property type="entry name" value="HisKA"/>
    <property type="match status" value="1"/>
</dbReference>
<protein>
    <recommendedName>
        <fullName evidence="3">histidine kinase</fullName>
        <ecNumber evidence="3">2.7.13.3</ecNumber>
    </recommendedName>
</protein>
<evidence type="ECO:0000256" key="5">
    <source>
        <dbReference type="ARBA" id="ARBA00022679"/>
    </source>
</evidence>
<evidence type="ECO:0000313" key="14">
    <source>
        <dbReference type="EMBL" id="NIK90462.1"/>
    </source>
</evidence>
<evidence type="ECO:0000259" key="12">
    <source>
        <dbReference type="PROSITE" id="PS50109"/>
    </source>
</evidence>
<dbReference type="Pfam" id="PF13755">
    <property type="entry name" value="Sensor_TM1"/>
    <property type="match status" value="1"/>
</dbReference>